<evidence type="ECO:0000313" key="4">
    <source>
        <dbReference type="Proteomes" id="UP000304148"/>
    </source>
</evidence>
<dbReference type="Proteomes" id="UP000304148">
    <property type="component" value="Chromosome"/>
</dbReference>
<dbReference type="Gene3D" id="3.40.50.150">
    <property type="entry name" value="Vaccinia Virus protein VP39"/>
    <property type="match status" value="1"/>
</dbReference>
<dbReference type="GO" id="GO:0032259">
    <property type="term" value="P:methylation"/>
    <property type="evidence" value="ECO:0007669"/>
    <property type="project" value="UniProtKB-KW"/>
</dbReference>
<evidence type="ECO:0008006" key="5">
    <source>
        <dbReference type="Google" id="ProtNLM"/>
    </source>
</evidence>
<keyword evidence="2" id="KW-0808">Transferase</keyword>
<evidence type="ECO:0000256" key="2">
    <source>
        <dbReference type="ARBA" id="ARBA00022679"/>
    </source>
</evidence>
<reference evidence="4" key="1">
    <citation type="submission" date="2018-08" db="EMBL/GenBank/DDBJ databases">
        <authorList>
            <person name="Chevrot R."/>
        </authorList>
    </citation>
    <scope>NUCLEOTIDE SEQUENCE [LARGE SCALE GENOMIC DNA]</scope>
</reference>
<protein>
    <recommendedName>
        <fullName evidence="5">Class I SAM-dependent methyltransferase</fullName>
    </recommendedName>
</protein>
<keyword evidence="1" id="KW-0489">Methyltransferase</keyword>
<dbReference type="PANTHER" id="PTHR40048">
    <property type="entry name" value="RHAMNOSYL O-METHYLTRANSFERASE"/>
    <property type="match status" value="1"/>
</dbReference>
<dbReference type="Pfam" id="PF13578">
    <property type="entry name" value="Methyltransf_24"/>
    <property type="match status" value="1"/>
</dbReference>
<dbReference type="GO" id="GO:0008168">
    <property type="term" value="F:methyltransferase activity"/>
    <property type="evidence" value="ECO:0007669"/>
    <property type="project" value="UniProtKB-KW"/>
</dbReference>
<dbReference type="SUPFAM" id="SSF53335">
    <property type="entry name" value="S-adenosyl-L-methionine-dependent methyltransferases"/>
    <property type="match status" value="1"/>
</dbReference>
<sequence>MTEWKFHRKSFEYDHVAPQVLTYSAWTGHREFAYDLVSFVKPQLIVELGTHWGASFFSFCEAVRDNDLPAKCYAVDTWVGDSHSGAYNEDVYQEVGQIAASLYPNVATLLQSTFDDALQHFEDGSIHLLHIDGFHEYEAVHHDYHTWLPKLAENGIVLFHDISVRLYGFGVWQLWDELIAQHPSFQFEHSSGLGVLFPKGDAAYSEIHPLISHQLQQMYAHPNQ</sequence>
<dbReference type="PANTHER" id="PTHR40048:SF1">
    <property type="entry name" value="RHAMNOSYL O-METHYLTRANSFERASE"/>
    <property type="match status" value="1"/>
</dbReference>
<evidence type="ECO:0000256" key="1">
    <source>
        <dbReference type="ARBA" id="ARBA00022603"/>
    </source>
</evidence>
<accession>A0A383RC07</accession>
<dbReference type="GO" id="GO:0005886">
    <property type="term" value="C:plasma membrane"/>
    <property type="evidence" value="ECO:0007669"/>
    <property type="project" value="TreeGrafter"/>
</dbReference>
<organism evidence="3 4">
    <name type="scientific">Paenibacillus alvei</name>
    <name type="common">Bacillus alvei</name>
    <dbReference type="NCBI Taxonomy" id="44250"/>
    <lineage>
        <taxon>Bacteria</taxon>
        <taxon>Bacillati</taxon>
        <taxon>Bacillota</taxon>
        <taxon>Bacilli</taxon>
        <taxon>Bacillales</taxon>
        <taxon>Paenibacillaceae</taxon>
        <taxon>Paenibacillus</taxon>
    </lineage>
</organism>
<gene>
    <name evidence="3" type="ORF">PBLR_12912</name>
</gene>
<dbReference type="EMBL" id="LS992241">
    <property type="protein sequence ID" value="SYX84490.1"/>
    <property type="molecule type" value="Genomic_DNA"/>
</dbReference>
<evidence type="ECO:0000313" key="3">
    <source>
        <dbReference type="EMBL" id="SYX84490.1"/>
    </source>
</evidence>
<name>A0A383RC07_PAEAL</name>
<dbReference type="GO" id="GO:0071770">
    <property type="term" value="P:DIM/DIP cell wall layer assembly"/>
    <property type="evidence" value="ECO:0007669"/>
    <property type="project" value="TreeGrafter"/>
</dbReference>
<proteinExistence type="predicted"/>
<dbReference type="RefSeq" id="WP_138186402.1">
    <property type="nucleotide sequence ID" value="NZ_LS992241.1"/>
</dbReference>
<dbReference type="InterPro" id="IPR029063">
    <property type="entry name" value="SAM-dependent_MTases_sf"/>
</dbReference>
<dbReference type="AlphaFoldDB" id="A0A383RC07"/>